<reference evidence="1" key="2">
    <citation type="submission" date="2022-01" db="EMBL/GenBank/DDBJ databases">
        <authorList>
            <person name="Yamashiro T."/>
            <person name="Shiraishi A."/>
            <person name="Satake H."/>
            <person name="Nakayama K."/>
        </authorList>
    </citation>
    <scope>NUCLEOTIDE SEQUENCE</scope>
</reference>
<dbReference type="Proteomes" id="UP001151760">
    <property type="component" value="Unassembled WGS sequence"/>
</dbReference>
<reference evidence="1" key="1">
    <citation type="journal article" date="2022" name="Int. J. Mol. Sci.">
        <title>Draft Genome of Tanacetum Coccineum: Genomic Comparison of Closely Related Tanacetum-Family Plants.</title>
        <authorList>
            <person name="Yamashiro T."/>
            <person name="Shiraishi A."/>
            <person name="Nakayama K."/>
            <person name="Satake H."/>
        </authorList>
    </citation>
    <scope>NUCLEOTIDE SEQUENCE</scope>
</reference>
<organism evidence="1 2">
    <name type="scientific">Tanacetum coccineum</name>
    <dbReference type="NCBI Taxonomy" id="301880"/>
    <lineage>
        <taxon>Eukaryota</taxon>
        <taxon>Viridiplantae</taxon>
        <taxon>Streptophyta</taxon>
        <taxon>Embryophyta</taxon>
        <taxon>Tracheophyta</taxon>
        <taxon>Spermatophyta</taxon>
        <taxon>Magnoliopsida</taxon>
        <taxon>eudicotyledons</taxon>
        <taxon>Gunneridae</taxon>
        <taxon>Pentapetalae</taxon>
        <taxon>asterids</taxon>
        <taxon>campanulids</taxon>
        <taxon>Asterales</taxon>
        <taxon>Asteraceae</taxon>
        <taxon>Asteroideae</taxon>
        <taxon>Anthemideae</taxon>
        <taxon>Anthemidinae</taxon>
        <taxon>Tanacetum</taxon>
    </lineage>
</organism>
<accession>A0ABQ5J837</accession>
<comment type="caution">
    <text evidence="1">The sequence shown here is derived from an EMBL/GenBank/DDBJ whole genome shotgun (WGS) entry which is preliminary data.</text>
</comment>
<gene>
    <name evidence="1" type="ORF">Tco_1123764</name>
</gene>
<evidence type="ECO:0000313" key="1">
    <source>
        <dbReference type="EMBL" id="GJU07334.1"/>
    </source>
</evidence>
<name>A0ABQ5J837_9ASTR</name>
<keyword evidence="2" id="KW-1185">Reference proteome</keyword>
<protein>
    <submittedName>
        <fullName evidence="1">Uncharacterized protein</fullName>
    </submittedName>
</protein>
<dbReference type="EMBL" id="BQNB010021528">
    <property type="protein sequence ID" value="GJU07334.1"/>
    <property type="molecule type" value="Genomic_DNA"/>
</dbReference>
<sequence length="262" mass="29469">MFQLPSTMIYGFRVFRTPPFCSGVRGVDVDVQCFSLEIRHGVILFKKFSGICPSLTNMVGESFAMKHIGVDGKLFLGEKYCVEIRSYDYQELEDDGILDKLDPMKFDIFKTLVTPSRQLSRSIKGRVFKLLSLFGLKCNQRTIPTASSLPPEPTPTHQVELDFLEGADLLDLLPCTVMCFQILFIQSLHPLSSSQSACSALSKSLAVKALLVRGVRRSSKVVVGRFVQLLKIFSKECQVLSYPYPSELVRIMSFSETDQIEE</sequence>
<proteinExistence type="predicted"/>
<evidence type="ECO:0000313" key="2">
    <source>
        <dbReference type="Proteomes" id="UP001151760"/>
    </source>
</evidence>